<sequence length="197" mass="22122">MVRPGLDPGTFCAPPDQPLGGVSFGVFSLRLYAATLRFYAVTCACARVVPLTHSPSFLSYLPLTPTRTLHYLPQKPKLNLEILEIPEILKIPEVLEILENTFLENLKNSPSFLPSSYPLVHLPLKTSKTPSFPEILENTFLPRNPRNPRNPNSTSKSSKSFLSKLTFLENLETSKTYLPRKPKLNLENLKIPPKTLP</sequence>
<proteinExistence type="predicted"/>
<evidence type="ECO:0000313" key="3">
    <source>
        <dbReference type="Proteomes" id="UP000188533"/>
    </source>
</evidence>
<reference evidence="2 3" key="2">
    <citation type="submission" date="2017-02" db="EMBL/GenBank/DDBJ databases">
        <title>A genome survey and senescence transcriptome analysis in Lentinula edodes.</title>
        <authorList>
            <person name="Sakamoto Y."/>
            <person name="Nakade K."/>
            <person name="Sato S."/>
            <person name="Yoshida Y."/>
            <person name="Miyazaki K."/>
            <person name="Natsume S."/>
            <person name="Konno N."/>
        </authorList>
    </citation>
    <scope>NUCLEOTIDE SEQUENCE [LARGE SCALE GENOMIC DNA]</scope>
    <source>
        <strain evidence="2 3">NBRC 111202</strain>
    </source>
</reference>
<gene>
    <name evidence="2" type="ORF">LENED_005140</name>
</gene>
<protein>
    <submittedName>
        <fullName evidence="2">Uncharacterized protein</fullName>
    </submittedName>
</protein>
<dbReference type="EMBL" id="BDGU01000147">
    <property type="protein sequence ID" value="GAW03414.1"/>
    <property type="molecule type" value="Genomic_DNA"/>
</dbReference>
<organism evidence="2 3">
    <name type="scientific">Lentinula edodes</name>
    <name type="common">Shiitake mushroom</name>
    <name type="synonym">Lentinus edodes</name>
    <dbReference type="NCBI Taxonomy" id="5353"/>
    <lineage>
        <taxon>Eukaryota</taxon>
        <taxon>Fungi</taxon>
        <taxon>Dikarya</taxon>
        <taxon>Basidiomycota</taxon>
        <taxon>Agaricomycotina</taxon>
        <taxon>Agaricomycetes</taxon>
        <taxon>Agaricomycetidae</taxon>
        <taxon>Agaricales</taxon>
        <taxon>Marasmiineae</taxon>
        <taxon>Omphalotaceae</taxon>
        <taxon>Lentinula</taxon>
    </lineage>
</organism>
<evidence type="ECO:0000256" key="1">
    <source>
        <dbReference type="SAM" id="MobiDB-lite"/>
    </source>
</evidence>
<evidence type="ECO:0000313" key="2">
    <source>
        <dbReference type="EMBL" id="GAW03414.1"/>
    </source>
</evidence>
<reference evidence="2 3" key="1">
    <citation type="submission" date="2016-08" db="EMBL/GenBank/DDBJ databases">
        <authorList>
            <consortium name="Lentinula edodes genome sequencing consortium"/>
            <person name="Sakamoto Y."/>
            <person name="Nakade K."/>
            <person name="Sato S."/>
            <person name="Yoshida Y."/>
            <person name="Miyazaki K."/>
            <person name="Natsume S."/>
            <person name="Konno N."/>
        </authorList>
    </citation>
    <scope>NUCLEOTIDE SEQUENCE [LARGE SCALE GENOMIC DNA]</scope>
    <source>
        <strain evidence="2 3">NBRC 111202</strain>
    </source>
</reference>
<dbReference type="AlphaFoldDB" id="A0A1Q3E8L1"/>
<comment type="caution">
    <text evidence="2">The sequence shown here is derived from an EMBL/GenBank/DDBJ whole genome shotgun (WGS) entry which is preliminary data.</text>
</comment>
<dbReference type="Proteomes" id="UP000188533">
    <property type="component" value="Unassembled WGS sequence"/>
</dbReference>
<accession>A0A1Q3E8L1</accession>
<keyword evidence="3" id="KW-1185">Reference proteome</keyword>
<name>A0A1Q3E8L1_LENED</name>
<feature type="region of interest" description="Disordered" evidence="1">
    <location>
        <begin position="138"/>
        <end position="158"/>
    </location>
</feature>